<dbReference type="GO" id="GO:0016491">
    <property type="term" value="F:oxidoreductase activity"/>
    <property type="evidence" value="ECO:0007669"/>
    <property type="project" value="InterPro"/>
</dbReference>
<dbReference type="InterPro" id="IPR018713">
    <property type="entry name" value="MPAB/Lcp_cat_dom"/>
</dbReference>
<feature type="domain" description="ER-bound oxygenase mpaB/mpaB'/Rubber oxygenase catalytic" evidence="1">
    <location>
        <begin position="70"/>
        <end position="293"/>
    </location>
</feature>
<gene>
    <name evidence="2" type="ORF">AVDCRST_MAG24-1274</name>
</gene>
<evidence type="ECO:0000259" key="1">
    <source>
        <dbReference type="Pfam" id="PF09995"/>
    </source>
</evidence>
<dbReference type="PANTHER" id="PTHR36151:SF3">
    <property type="entry name" value="ER-BOUND OXYGENASE MPAB_MPAB'_RUBBER OXYGENASE CATALYTIC DOMAIN-CONTAINING PROTEIN"/>
    <property type="match status" value="1"/>
</dbReference>
<name>A0A6J4LV41_9ACTN</name>
<protein>
    <recommendedName>
        <fullName evidence="1">ER-bound oxygenase mpaB/mpaB'/Rubber oxygenase catalytic domain-containing protein</fullName>
    </recommendedName>
</protein>
<dbReference type="AlphaFoldDB" id="A0A6J4LV41"/>
<dbReference type="EMBL" id="CADCUF010000195">
    <property type="protein sequence ID" value="CAA9340771.1"/>
    <property type="molecule type" value="Genomic_DNA"/>
</dbReference>
<accession>A0A6J4LV41</accession>
<proteinExistence type="predicted"/>
<dbReference type="Pfam" id="PF09995">
    <property type="entry name" value="MPAB_Lcp_cat"/>
    <property type="match status" value="1"/>
</dbReference>
<evidence type="ECO:0000313" key="2">
    <source>
        <dbReference type="EMBL" id="CAA9340771.1"/>
    </source>
</evidence>
<dbReference type="PANTHER" id="PTHR36151">
    <property type="entry name" value="BLR2777 PROTEIN"/>
    <property type="match status" value="1"/>
</dbReference>
<sequence length="315" mass="33394">MGIDLVPAGAVDAVSGAVTGAVSGAVTDVRAKLGAALFAKVAGPEGPKASARIHGRPGDRWFEPGSPIQRVHGDASMFVGGLRALMFQALHPAAMTAVAEHSGFRGDMWGRLARTSTFVAVTTYGAADDAQAAVDAVRRIHDRISGTMADGSPYRASDPHLLGWVHVAEVDSFLRAYDTYGGEPLTPAERDEYVAQSAVVAEKLGVIDPPRTEAELREVLAAYRPELRGSKHARDAIHFLIRHPDLPIAARPAYLVLVAAAVGLMPLWSRPALLLPWLPVTERTVVRVLGHLATGTIRWALVPPAATQEPAARSA</sequence>
<reference evidence="2" key="1">
    <citation type="submission" date="2020-02" db="EMBL/GenBank/DDBJ databases">
        <authorList>
            <person name="Meier V. D."/>
        </authorList>
    </citation>
    <scope>NUCLEOTIDE SEQUENCE</scope>
    <source>
        <strain evidence="2">AVDCRST_MAG24</strain>
    </source>
</reference>
<organism evidence="2">
    <name type="scientific">uncultured Nocardioidaceae bacterium</name>
    <dbReference type="NCBI Taxonomy" id="253824"/>
    <lineage>
        <taxon>Bacteria</taxon>
        <taxon>Bacillati</taxon>
        <taxon>Actinomycetota</taxon>
        <taxon>Actinomycetes</taxon>
        <taxon>Propionibacteriales</taxon>
        <taxon>Nocardioidaceae</taxon>
        <taxon>environmental samples</taxon>
    </lineage>
</organism>